<evidence type="ECO:0000313" key="3">
    <source>
        <dbReference type="EMBL" id="EIT68771.1"/>
    </source>
</evidence>
<dbReference type="Pfam" id="PF01177">
    <property type="entry name" value="Asp_Glu_race"/>
    <property type="match status" value="1"/>
</dbReference>
<reference evidence="3 4" key="1">
    <citation type="journal article" date="2012" name="J. Bacteriol.">
        <title>Genome Sequence of n-Alkane-Degrading Hydrocarboniphaga effusa Strain AP103T (ATCC BAA-332T).</title>
        <authorList>
            <person name="Chang H.K."/>
            <person name="Zylstra G.J."/>
            <person name="Chae J.C."/>
        </authorList>
    </citation>
    <scope>NUCLEOTIDE SEQUENCE [LARGE SCALE GENOMIC DNA]</scope>
    <source>
        <strain evidence="3 4">AP103</strain>
    </source>
</reference>
<comment type="caution">
    <text evidence="3">The sequence shown here is derived from an EMBL/GenBank/DDBJ whole genome shotgun (WGS) entry which is preliminary data.</text>
</comment>
<dbReference type="NCBIfam" id="TIGR00035">
    <property type="entry name" value="asp_race"/>
    <property type="match status" value="1"/>
</dbReference>
<gene>
    <name evidence="3" type="ORF">WQQ_39660</name>
</gene>
<organism evidence="3 4">
    <name type="scientific">Hydrocarboniphaga effusa AP103</name>
    <dbReference type="NCBI Taxonomy" id="1172194"/>
    <lineage>
        <taxon>Bacteria</taxon>
        <taxon>Pseudomonadati</taxon>
        <taxon>Pseudomonadota</taxon>
        <taxon>Gammaproteobacteria</taxon>
        <taxon>Nevskiales</taxon>
        <taxon>Nevskiaceae</taxon>
        <taxon>Hydrocarboniphaga</taxon>
    </lineage>
</organism>
<evidence type="ECO:0000256" key="2">
    <source>
        <dbReference type="ARBA" id="ARBA00023235"/>
    </source>
</evidence>
<dbReference type="SUPFAM" id="SSF53681">
    <property type="entry name" value="Aspartate/glutamate racemase"/>
    <property type="match status" value="2"/>
</dbReference>
<name>I8HZ09_9GAMM</name>
<sequence>MLGVLGGMGPAATVDFMEKVIDCTGADTDQENIPMIVCSASNIPDRTAYILGNGPDPLPDMIVAVRRLEVAGATRIAIPCNTAHYWHAALQAVTSLPILHIVEVVCDVLEREPNAKARGPIGILATHGTLAAGIYSQHLAERGFSSLQPQGDDQHEVMRAIGLVKAGCTAEAIEPLMRQAQKLWDRGCSVVVMACTEIPIALAHRPEVAQGRLLDATDELAKACVAIYKSALGENEPDVESGAPGAPVPTLHGASIYGGTLQA</sequence>
<keyword evidence="4" id="KW-1185">Reference proteome</keyword>
<dbReference type="PANTHER" id="PTHR21198:SF7">
    <property type="entry name" value="ASPARTATE-GLUTAMATE RACEMASE FAMILY"/>
    <property type="match status" value="1"/>
</dbReference>
<comment type="similarity">
    <text evidence="1">Belongs to the aspartate/glutamate racemases family.</text>
</comment>
<keyword evidence="2" id="KW-0413">Isomerase</keyword>
<dbReference type="EMBL" id="AKGD01000003">
    <property type="protein sequence ID" value="EIT68771.1"/>
    <property type="molecule type" value="Genomic_DNA"/>
</dbReference>
<proteinExistence type="inferred from homology"/>
<dbReference type="InterPro" id="IPR001920">
    <property type="entry name" value="Asp/Glu_race"/>
</dbReference>
<dbReference type="Proteomes" id="UP000003704">
    <property type="component" value="Unassembled WGS sequence"/>
</dbReference>
<evidence type="ECO:0000256" key="1">
    <source>
        <dbReference type="ARBA" id="ARBA00007847"/>
    </source>
</evidence>
<dbReference type="PATRIC" id="fig|1172194.4.peg.3848"/>
<dbReference type="PANTHER" id="PTHR21198">
    <property type="entry name" value="GLUTAMATE RACEMASE"/>
    <property type="match status" value="1"/>
</dbReference>
<dbReference type="GO" id="GO:0047661">
    <property type="term" value="F:amino-acid racemase activity"/>
    <property type="evidence" value="ECO:0007669"/>
    <property type="project" value="InterPro"/>
</dbReference>
<dbReference type="InterPro" id="IPR015942">
    <property type="entry name" value="Asp/Glu/hydantoin_racemase"/>
</dbReference>
<accession>I8HZ09</accession>
<dbReference type="InterPro" id="IPR004380">
    <property type="entry name" value="Asp_race"/>
</dbReference>
<dbReference type="AlphaFoldDB" id="I8HZ09"/>
<evidence type="ECO:0000313" key="4">
    <source>
        <dbReference type="Proteomes" id="UP000003704"/>
    </source>
</evidence>
<dbReference type="Gene3D" id="3.40.50.1860">
    <property type="match status" value="2"/>
</dbReference>
<protein>
    <submittedName>
        <fullName evidence="3">Aspartate racemase</fullName>
    </submittedName>
</protein>
<dbReference type="OrthoDB" id="9803739at2"/>
<dbReference type="RefSeq" id="WP_007186901.1">
    <property type="nucleotide sequence ID" value="NZ_AKGD01000003.1"/>
</dbReference>
<dbReference type="STRING" id="1172194.WQQ_39660"/>